<evidence type="ECO:0000313" key="5">
    <source>
        <dbReference type="Proteomes" id="UP000261931"/>
    </source>
</evidence>
<feature type="chain" id="PRO_5017018240" evidence="2">
    <location>
        <begin position="26"/>
        <end position="262"/>
    </location>
</feature>
<accession>A0A372EGX7</accession>
<dbReference type="EMBL" id="QVLS01000010">
    <property type="protein sequence ID" value="RFP77720.1"/>
    <property type="molecule type" value="Genomic_DNA"/>
</dbReference>
<evidence type="ECO:0000259" key="3">
    <source>
        <dbReference type="PROSITE" id="PS51724"/>
    </source>
</evidence>
<evidence type="ECO:0000313" key="4">
    <source>
        <dbReference type="EMBL" id="RFP77720.1"/>
    </source>
</evidence>
<dbReference type="InterPro" id="IPR007730">
    <property type="entry name" value="SPOR-like_dom"/>
</dbReference>
<reference evidence="4 5" key="1">
    <citation type="submission" date="2018-08" db="EMBL/GenBank/DDBJ databases">
        <title>Hydrogenophaga sp. LA-38 isolated from sludge.</title>
        <authorList>
            <person name="Im W.-T."/>
        </authorList>
    </citation>
    <scope>NUCLEOTIDE SEQUENCE [LARGE SCALE GENOMIC DNA]</scope>
    <source>
        <strain evidence="4 5">LA-38</strain>
    </source>
</reference>
<feature type="compositionally biased region" description="Low complexity" evidence="1">
    <location>
        <begin position="69"/>
        <end position="87"/>
    </location>
</feature>
<gene>
    <name evidence="4" type="ORF">DY262_16115</name>
</gene>
<protein>
    <submittedName>
        <fullName evidence="4">SPOR domain-containing protein</fullName>
    </submittedName>
</protein>
<dbReference type="InterPro" id="IPR036680">
    <property type="entry name" value="SPOR-like_sf"/>
</dbReference>
<feature type="domain" description="SPOR" evidence="3">
    <location>
        <begin position="148"/>
        <end position="224"/>
    </location>
</feature>
<dbReference type="AlphaFoldDB" id="A0A372EGX7"/>
<proteinExistence type="predicted"/>
<feature type="signal peptide" evidence="2">
    <location>
        <begin position="1"/>
        <end position="25"/>
    </location>
</feature>
<evidence type="ECO:0000256" key="1">
    <source>
        <dbReference type="SAM" id="MobiDB-lite"/>
    </source>
</evidence>
<dbReference type="GO" id="GO:0042834">
    <property type="term" value="F:peptidoglycan binding"/>
    <property type="evidence" value="ECO:0007669"/>
    <property type="project" value="InterPro"/>
</dbReference>
<feature type="region of interest" description="Disordered" evidence="1">
    <location>
        <begin position="52"/>
        <end position="93"/>
    </location>
</feature>
<dbReference type="PROSITE" id="PS51724">
    <property type="entry name" value="SPOR"/>
    <property type="match status" value="1"/>
</dbReference>
<sequence length="262" mass="27861">MLRWTIAVLLAANSLYFAWTQGHLAAIGFPPTSEPREPQRLTQQIAPENVRLLNGPRGAEPPTAPAPAPESAVPAHPPVAAAPAAVEAPPPTAPAALAATPAAATPAAANEPRACWQASGFSPEQAELLRAELRLLSLGGGDWQLTETRSPGRWIVYMGRYDSAEQASRKKAELRAMGVEFRDVNTNGLAPGIALGTFSSEEAAREGLQLAERRNVRTARVVQERAESLSYSLRLPAIGETVRARIEALGPAMAGRSLQRCN</sequence>
<dbReference type="SUPFAM" id="SSF110997">
    <property type="entry name" value="Sporulation related repeat"/>
    <property type="match status" value="1"/>
</dbReference>
<evidence type="ECO:0000256" key="2">
    <source>
        <dbReference type="SAM" id="SignalP"/>
    </source>
</evidence>
<dbReference type="RefSeq" id="WP_116960113.1">
    <property type="nucleotide sequence ID" value="NZ_QVLS01000010.1"/>
</dbReference>
<keyword evidence="2" id="KW-0732">Signal</keyword>
<keyword evidence="5" id="KW-1185">Reference proteome</keyword>
<comment type="caution">
    <text evidence="4">The sequence shown here is derived from an EMBL/GenBank/DDBJ whole genome shotgun (WGS) entry which is preliminary data.</text>
</comment>
<dbReference type="Proteomes" id="UP000261931">
    <property type="component" value="Unassembled WGS sequence"/>
</dbReference>
<dbReference type="Pfam" id="PF05036">
    <property type="entry name" value="SPOR"/>
    <property type="match status" value="1"/>
</dbReference>
<name>A0A372EGX7_9BURK</name>
<organism evidence="4 5">
    <name type="scientific">Hydrogenophaga borbori</name>
    <dbReference type="NCBI Taxonomy" id="2294117"/>
    <lineage>
        <taxon>Bacteria</taxon>
        <taxon>Pseudomonadati</taxon>
        <taxon>Pseudomonadota</taxon>
        <taxon>Betaproteobacteria</taxon>
        <taxon>Burkholderiales</taxon>
        <taxon>Comamonadaceae</taxon>
        <taxon>Hydrogenophaga</taxon>
    </lineage>
</organism>